<dbReference type="KEGG" id="ggr:HKW67_08565"/>
<evidence type="ECO:0000256" key="1">
    <source>
        <dbReference type="ARBA" id="ARBA00001947"/>
    </source>
</evidence>
<dbReference type="GO" id="GO:0046872">
    <property type="term" value="F:metal ion binding"/>
    <property type="evidence" value="ECO:0007669"/>
    <property type="project" value="UniProtKB-KW"/>
</dbReference>
<dbReference type="PANTHER" id="PTHR42978">
    <property type="entry name" value="QUORUM-QUENCHING LACTONASE YTNP-RELATED-RELATED"/>
    <property type="match status" value="1"/>
</dbReference>
<dbReference type="CDD" id="cd07729">
    <property type="entry name" value="AHL_lactonase_MBL-fold"/>
    <property type="match status" value="1"/>
</dbReference>
<sequence length="289" mass="31239">MTSRLFALRRTLVLASLALVAAAPLVPVARPLGAQSAPEIFAVRYGALANFPVSSLIAGADTSRRLDVALTVWVIKPGDGRIVLVDAGFYREKFMTRWKPVDYQKPSDAIRVLGIAPEQVTDIIVSHVHWDHADGIDLFPNATVWIQRDEYEHHVGEGGVSLDRAADALDAAMLHTLRQAGRVKLVNGDAQEIMPGIRVYTGGKHTFASQYAGVITARGTVVLASDNAYLYENLDSRTPIAQTLDRVSNLAAQQRMLELAGTTGVVVPGHDPAVFTRFPAAGKGAVRIR</sequence>
<feature type="chain" id="PRO_5027111688" evidence="6">
    <location>
        <begin position="30"/>
        <end position="289"/>
    </location>
</feature>
<evidence type="ECO:0000256" key="6">
    <source>
        <dbReference type="SAM" id="SignalP"/>
    </source>
</evidence>
<evidence type="ECO:0000256" key="2">
    <source>
        <dbReference type="ARBA" id="ARBA00007749"/>
    </source>
</evidence>
<dbReference type="SUPFAM" id="SSF56281">
    <property type="entry name" value="Metallo-hydrolase/oxidoreductase"/>
    <property type="match status" value="1"/>
</dbReference>
<organism evidence="8 9">
    <name type="scientific">Gemmatimonas groenlandica</name>
    <dbReference type="NCBI Taxonomy" id="2732249"/>
    <lineage>
        <taxon>Bacteria</taxon>
        <taxon>Pseudomonadati</taxon>
        <taxon>Gemmatimonadota</taxon>
        <taxon>Gemmatimonadia</taxon>
        <taxon>Gemmatimonadales</taxon>
        <taxon>Gemmatimonadaceae</taxon>
        <taxon>Gemmatimonas</taxon>
    </lineage>
</organism>
<dbReference type="GO" id="GO:0016787">
    <property type="term" value="F:hydrolase activity"/>
    <property type="evidence" value="ECO:0007669"/>
    <property type="project" value="UniProtKB-KW"/>
</dbReference>
<reference evidence="8 9" key="1">
    <citation type="submission" date="2020-05" db="EMBL/GenBank/DDBJ databases">
        <title>Complete genome sequence of Gemmatimonas greenlandica TET16.</title>
        <authorList>
            <person name="Zeng Y."/>
        </authorList>
    </citation>
    <scope>NUCLEOTIDE SEQUENCE [LARGE SCALE GENOMIC DNA]</scope>
    <source>
        <strain evidence="8 9">TET16</strain>
    </source>
</reference>
<dbReference type="InterPro" id="IPR036866">
    <property type="entry name" value="RibonucZ/Hydroxyglut_hydro"/>
</dbReference>
<keyword evidence="5" id="KW-0862">Zinc</keyword>
<keyword evidence="6" id="KW-0732">Signal</keyword>
<name>A0A6M4INC8_9BACT</name>
<dbReference type="InterPro" id="IPR001279">
    <property type="entry name" value="Metallo-B-lactamas"/>
</dbReference>
<keyword evidence="4" id="KW-0378">Hydrolase</keyword>
<evidence type="ECO:0000256" key="3">
    <source>
        <dbReference type="ARBA" id="ARBA00022723"/>
    </source>
</evidence>
<evidence type="ECO:0000256" key="5">
    <source>
        <dbReference type="ARBA" id="ARBA00022833"/>
    </source>
</evidence>
<comment type="similarity">
    <text evidence="2">Belongs to the metallo-beta-lactamase superfamily.</text>
</comment>
<dbReference type="InterPro" id="IPR051013">
    <property type="entry name" value="MBL_superfamily_lactonases"/>
</dbReference>
<dbReference type="EMBL" id="CP053085">
    <property type="protein sequence ID" value="QJR35555.1"/>
    <property type="molecule type" value="Genomic_DNA"/>
</dbReference>
<evidence type="ECO:0000259" key="7">
    <source>
        <dbReference type="SMART" id="SM00849"/>
    </source>
</evidence>
<dbReference type="SMART" id="SM00849">
    <property type="entry name" value="Lactamase_B"/>
    <property type="match status" value="1"/>
</dbReference>
<dbReference type="PANTHER" id="PTHR42978:SF7">
    <property type="entry name" value="METALLO-HYDROLASE RV2300C-RELATED"/>
    <property type="match status" value="1"/>
</dbReference>
<dbReference type="Proteomes" id="UP000500938">
    <property type="component" value="Chromosome"/>
</dbReference>
<feature type="signal peptide" evidence="6">
    <location>
        <begin position="1"/>
        <end position="29"/>
    </location>
</feature>
<feature type="domain" description="Metallo-beta-lactamase" evidence="7">
    <location>
        <begin position="69"/>
        <end position="270"/>
    </location>
</feature>
<evidence type="ECO:0000313" key="8">
    <source>
        <dbReference type="EMBL" id="QJR35555.1"/>
    </source>
</evidence>
<evidence type="ECO:0000256" key="4">
    <source>
        <dbReference type="ARBA" id="ARBA00022801"/>
    </source>
</evidence>
<keyword evidence="3" id="KW-0479">Metal-binding</keyword>
<dbReference type="Pfam" id="PF00753">
    <property type="entry name" value="Lactamase_B"/>
    <property type="match status" value="1"/>
</dbReference>
<protein>
    <submittedName>
        <fullName evidence="8">N-acyl homoserine lactonase family protein</fullName>
    </submittedName>
</protein>
<dbReference type="AlphaFoldDB" id="A0A6M4INC8"/>
<dbReference type="Gene3D" id="3.60.15.10">
    <property type="entry name" value="Ribonuclease Z/Hydroxyacylglutathione hydrolase-like"/>
    <property type="match status" value="1"/>
</dbReference>
<dbReference type="RefSeq" id="WP_171224987.1">
    <property type="nucleotide sequence ID" value="NZ_CP053085.1"/>
</dbReference>
<proteinExistence type="inferred from homology"/>
<comment type="cofactor">
    <cofactor evidence="1">
        <name>Zn(2+)</name>
        <dbReference type="ChEBI" id="CHEBI:29105"/>
    </cofactor>
</comment>
<keyword evidence="9" id="KW-1185">Reference proteome</keyword>
<gene>
    <name evidence="8" type="ORF">HKW67_08565</name>
</gene>
<accession>A0A6M4INC8</accession>
<evidence type="ECO:0000313" key="9">
    <source>
        <dbReference type="Proteomes" id="UP000500938"/>
    </source>
</evidence>